<accession>A0ABU9BVB6</accession>
<dbReference type="SMART" id="SM00052">
    <property type="entry name" value="EAL"/>
    <property type="match status" value="1"/>
</dbReference>
<dbReference type="PROSITE" id="PS50885">
    <property type="entry name" value="HAMP"/>
    <property type="match status" value="1"/>
</dbReference>
<dbReference type="Gene3D" id="6.20.270.20">
    <property type="entry name" value="LapD/MoxY periplasmic domain"/>
    <property type="match status" value="1"/>
</dbReference>
<dbReference type="EMBL" id="JBBUTG010000019">
    <property type="protein sequence ID" value="MEK8033709.1"/>
    <property type="molecule type" value="Genomic_DNA"/>
</dbReference>
<dbReference type="InterPro" id="IPR042461">
    <property type="entry name" value="LapD_MoxY_peri_C"/>
</dbReference>
<evidence type="ECO:0000259" key="3">
    <source>
        <dbReference type="PROSITE" id="PS50887"/>
    </source>
</evidence>
<name>A0ABU9BVB6_9BURK</name>
<evidence type="ECO:0000259" key="2">
    <source>
        <dbReference type="PROSITE" id="PS50885"/>
    </source>
</evidence>
<gene>
    <name evidence="4" type="ORF">AACH06_23045</name>
</gene>
<dbReference type="PROSITE" id="PS50883">
    <property type="entry name" value="EAL"/>
    <property type="match status" value="1"/>
</dbReference>
<dbReference type="Gene3D" id="3.20.20.450">
    <property type="entry name" value="EAL domain"/>
    <property type="match status" value="1"/>
</dbReference>
<dbReference type="InterPro" id="IPR043128">
    <property type="entry name" value="Rev_trsase/Diguanyl_cyclase"/>
</dbReference>
<comment type="caution">
    <text evidence="4">The sequence shown here is derived from an EMBL/GenBank/DDBJ whole genome shotgun (WGS) entry which is preliminary data.</text>
</comment>
<dbReference type="NCBIfam" id="TIGR00254">
    <property type="entry name" value="GGDEF"/>
    <property type="match status" value="1"/>
</dbReference>
<dbReference type="SUPFAM" id="SSF55073">
    <property type="entry name" value="Nucleotide cyclase"/>
    <property type="match status" value="1"/>
</dbReference>
<evidence type="ECO:0000313" key="5">
    <source>
        <dbReference type="Proteomes" id="UP001371218"/>
    </source>
</evidence>
<dbReference type="Pfam" id="PF16448">
    <property type="entry name" value="LapD_MoxY_N"/>
    <property type="match status" value="1"/>
</dbReference>
<keyword evidence="5" id="KW-1185">Reference proteome</keyword>
<feature type="domain" description="GGDEF" evidence="3">
    <location>
        <begin position="263"/>
        <end position="392"/>
    </location>
</feature>
<dbReference type="InterPro" id="IPR029787">
    <property type="entry name" value="Nucleotide_cyclase"/>
</dbReference>
<proteinExistence type="predicted"/>
<feature type="domain" description="EAL" evidence="1">
    <location>
        <begin position="400"/>
        <end position="634"/>
    </location>
</feature>
<evidence type="ECO:0000259" key="1">
    <source>
        <dbReference type="PROSITE" id="PS50883"/>
    </source>
</evidence>
<protein>
    <submittedName>
        <fullName evidence="4">LapD/MoxY N-terminal periplasmic domain-containing protein</fullName>
    </submittedName>
</protein>
<dbReference type="PANTHER" id="PTHR33121">
    <property type="entry name" value="CYCLIC DI-GMP PHOSPHODIESTERASE PDEF"/>
    <property type="match status" value="1"/>
</dbReference>
<dbReference type="Proteomes" id="UP001371218">
    <property type="component" value="Unassembled WGS sequence"/>
</dbReference>
<organism evidence="4 5">
    <name type="scientific">Ideonella lacteola</name>
    <dbReference type="NCBI Taxonomy" id="2984193"/>
    <lineage>
        <taxon>Bacteria</taxon>
        <taxon>Pseudomonadati</taxon>
        <taxon>Pseudomonadota</taxon>
        <taxon>Betaproteobacteria</taxon>
        <taxon>Burkholderiales</taxon>
        <taxon>Sphaerotilaceae</taxon>
        <taxon>Ideonella</taxon>
    </lineage>
</organism>
<dbReference type="Pfam" id="PF00563">
    <property type="entry name" value="EAL"/>
    <property type="match status" value="1"/>
</dbReference>
<dbReference type="SMART" id="SM00267">
    <property type="entry name" value="GGDEF"/>
    <property type="match status" value="1"/>
</dbReference>
<dbReference type="Gene3D" id="3.30.110.200">
    <property type="match status" value="1"/>
</dbReference>
<dbReference type="PANTHER" id="PTHR33121:SF79">
    <property type="entry name" value="CYCLIC DI-GMP PHOSPHODIESTERASE PDED-RELATED"/>
    <property type="match status" value="1"/>
</dbReference>
<reference evidence="4 5" key="1">
    <citation type="submission" date="2024-04" db="EMBL/GenBank/DDBJ databases">
        <title>Novel species of the genus Ideonella isolated from streams.</title>
        <authorList>
            <person name="Lu H."/>
        </authorList>
    </citation>
    <scope>NUCLEOTIDE SEQUENCE [LARGE SCALE GENOMIC DNA]</scope>
    <source>
        <strain evidence="4 5">DXS29W</strain>
    </source>
</reference>
<sequence>MSLIRQVWLLLALTLVLAFAAAFGITIHSARQYLETQLALKNNDTAQFLALTLSQQKGDPTAMELVIASQFDTGYYELVRLSGIDGKVLQERRADPKASNAPGWFVHLLGIAPTPGSAQVSDGWKQIGRLEVRSHSSFAHDQLWKNTLRTAGLLAMLAVALGTLAGFAVRRIRLPLQATVQQAVALTERRFITISEPVVPELREVTRAMNTMVARLKGMFDEQAAQVEQLRRQANCDALTGLSNRAHFMGRLKVMLGSEDGSAGGAIVLVRLADLQGLNRKLGHATTDRLLQESAAAIVESARRAGSYEVGRLNGSDFAMVLPDVGSLREPAVDVAARLRNLLRSHDPTANAVVGAVRWWHGAPMSSLLAAADQALARAETRGAYAVELDDTGDGLVLGEDAWRARLEGAVTEQRAQLVEFPLVDMHGAVVHRECPLRLQLEDDGEMVPAAQWLPMARRTQLTSRIDLLASKLALAAIAKDGMARAVNISPGSLTDSSFVPNLRALLSAFTAEAPGLWLEVAEDGALRNIELVREMVTQMHGCGARVGLEHAGERLTEASGLLEVGLDFVKLDASFVEGLSGDHARREHVAGAVRMLHGIGLKVYAEGVTSSDDATALATCGLDGLTGPVVPAS</sequence>
<evidence type="ECO:0000313" key="4">
    <source>
        <dbReference type="EMBL" id="MEK8033709.1"/>
    </source>
</evidence>
<feature type="domain" description="HAMP" evidence="2">
    <location>
        <begin position="170"/>
        <end position="221"/>
    </location>
</feature>
<dbReference type="InterPro" id="IPR050706">
    <property type="entry name" value="Cyclic-di-GMP_PDE-like"/>
</dbReference>
<dbReference type="InterPro" id="IPR000160">
    <property type="entry name" value="GGDEF_dom"/>
</dbReference>
<dbReference type="Gene3D" id="3.30.70.270">
    <property type="match status" value="1"/>
</dbReference>
<dbReference type="InterPro" id="IPR032244">
    <property type="entry name" value="LapD_MoxY_N"/>
</dbReference>
<dbReference type="Pfam" id="PF00990">
    <property type="entry name" value="GGDEF"/>
    <property type="match status" value="1"/>
</dbReference>
<dbReference type="PROSITE" id="PS50887">
    <property type="entry name" value="GGDEF"/>
    <property type="match status" value="1"/>
</dbReference>
<dbReference type="SUPFAM" id="SSF141868">
    <property type="entry name" value="EAL domain-like"/>
    <property type="match status" value="1"/>
</dbReference>
<dbReference type="InterPro" id="IPR001633">
    <property type="entry name" value="EAL_dom"/>
</dbReference>
<dbReference type="RefSeq" id="WP_341428131.1">
    <property type="nucleotide sequence ID" value="NZ_JBBUTG010000019.1"/>
</dbReference>
<dbReference type="InterPro" id="IPR035919">
    <property type="entry name" value="EAL_sf"/>
</dbReference>
<dbReference type="InterPro" id="IPR003660">
    <property type="entry name" value="HAMP_dom"/>
</dbReference>
<dbReference type="CDD" id="cd01948">
    <property type="entry name" value="EAL"/>
    <property type="match status" value="1"/>
</dbReference>